<dbReference type="InterPro" id="IPR036236">
    <property type="entry name" value="Znf_C2H2_sf"/>
</dbReference>
<name>A0AAV4VTZ3_9ARAC</name>
<feature type="chain" id="PRO_5043562596" description="C2H2-type domain-containing protein" evidence="2">
    <location>
        <begin position="23"/>
        <end position="179"/>
    </location>
</feature>
<gene>
    <name evidence="4" type="ORF">CDAR_601051</name>
</gene>
<reference evidence="4 5" key="1">
    <citation type="submission" date="2021-06" db="EMBL/GenBank/DDBJ databases">
        <title>Caerostris darwini draft genome.</title>
        <authorList>
            <person name="Kono N."/>
            <person name="Arakawa K."/>
        </authorList>
    </citation>
    <scope>NUCLEOTIDE SEQUENCE [LARGE SCALE GENOMIC DNA]</scope>
</reference>
<feature type="signal peptide" evidence="2">
    <location>
        <begin position="1"/>
        <end position="22"/>
    </location>
</feature>
<dbReference type="SMART" id="SM00355">
    <property type="entry name" value="ZnF_C2H2"/>
    <property type="match status" value="2"/>
</dbReference>
<dbReference type="InterPro" id="IPR013087">
    <property type="entry name" value="Znf_C2H2_type"/>
</dbReference>
<dbReference type="SUPFAM" id="SSF57667">
    <property type="entry name" value="beta-beta-alpha zinc fingers"/>
    <property type="match status" value="1"/>
</dbReference>
<keyword evidence="1" id="KW-0479">Metal-binding</keyword>
<evidence type="ECO:0000313" key="5">
    <source>
        <dbReference type="Proteomes" id="UP001054837"/>
    </source>
</evidence>
<protein>
    <recommendedName>
        <fullName evidence="3">C2H2-type domain-containing protein</fullName>
    </recommendedName>
</protein>
<evidence type="ECO:0000259" key="3">
    <source>
        <dbReference type="PROSITE" id="PS50157"/>
    </source>
</evidence>
<dbReference type="AlphaFoldDB" id="A0AAV4VTZ3"/>
<proteinExistence type="predicted"/>
<comment type="caution">
    <text evidence="4">The sequence shown here is derived from an EMBL/GenBank/DDBJ whole genome shotgun (WGS) entry which is preliminary data.</text>
</comment>
<evidence type="ECO:0000256" key="2">
    <source>
        <dbReference type="SAM" id="SignalP"/>
    </source>
</evidence>
<organism evidence="4 5">
    <name type="scientific">Caerostris darwini</name>
    <dbReference type="NCBI Taxonomy" id="1538125"/>
    <lineage>
        <taxon>Eukaryota</taxon>
        <taxon>Metazoa</taxon>
        <taxon>Ecdysozoa</taxon>
        <taxon>Arthropoda</taxon>
        <taxon>Chelicerata</taxon>
        <taxon>Arachnida</taxon>
        <taxon>Araneae</taxon>
        <taxon>Araneomorphae</taxon>
        <taxon>Entelegynae</taxon>
        <taxon>Araneoidea</taxon>
        <taxon>Araneidae</taxon>
        <taxon>Caerostris</taxon>
    </lineage>
</organism>
<sequence>MRILWLTVIFIVISFHFKDLFSRYPEHELIARSYLLDGKSIESVKHATHKYCCQYCSKCFTRKRSLMDHTNIHTGRRPKGTLLKNKGRTFCTDCGADINIVCGRREDVTTHTKSAKHQSNMCETAQRYGAGRTKKKANMKLITFMPKSCIVAQLKKQLFCIATNESNDNQKIVPSCYIF</sequence>
<accession>A0AAV4VTZ3</accession>
<dbReference type="PROSITE" id="PS50157">
    <property type="entry name" value="ZINC_FINGER_C2H2_2"/>
    <property type="match status" value="1"/>
</dbReference>
<dbReference type="EMBL" id="BPLQ01013660">
    <property type="protein sequence ID" value="GIY73885.1"/>
    <property type="molecule type" value="Genomic_DNA"/>
</dbReference>
<dbReference type="Proteomes" id="UP001054837">
    <property type="component" value="Unassembled WGS sequence"/>
</dbReference>
<dbReference type="Gene3D" id="3.30.160.60">
    <property type="entry name" value="Classic Zinc Finger"/>
    <property type="match status" value="1"/>
</dbReference>
<keyword evidence="2" id="KW-0732">Signal</keyword>
<evidence type="ECO:0000313" key="4">
    <source>
        <dbReference type="EMBL" id="GIY73885.1"/>
    </source>
</evidence>
<dbReference type="GO" id="GO:0008270">
    <property type="term" value="F:zinc ion binding"/>
    <property type="evidence" value="ECO:0007669"/>
    <property type="project" value="UniProtKB-KW"/>
</dbReference>
<keyword evidence="1" id="KW-0862">Zinc</keyword>
<evidence type="ECO:0000256" key="1">
    <source>
        <dbReference type="PROSITE-ProRule" id="PRU00042"/>
    </source>
</evidence>
<dbReference type="PROSITE" id="PS00028">
    <property type="entry name" value="ZINC_FINGER_C2H2_1"/>
    <property type="match status" value="1"/>
</dbReference>
<keyword evidence="1" id="KW-0863">Zinc-finger</keyword>
<feature type="domain" description="C2H2-type" evidence="3">
    <location>
        <begin position="51"/>
        <end position="78"/>
    </location>
</feature>
<keyword evidence="5" id="KW-1185">Reference proteome</keyword>